<reference evidence="1 2" key="1">
    <citation type="submission" date="2019-04" db="EMBL/GenBank/DDBJ databases">
        <authorList>
            <person name="Yang Y."/>
            <person name="Wei D."/>
        </authorList>
    </citation>
    <scope>NUCLEOTIDE SEQUENCE [LARGE SCALE GENOMIC DNA]</scope>
    <source>
        <strain evidence="1 2">L-1-4w-11</strain>
    </source>
</reference>
<proteinExistence type="predicted"/>
<dbReference type="AlphaFoldDB" id="A0A4U1L2N4"/>
<dbReference type="Gene3D" id="3.40.50.300">
    <property type="entry name" value="P-loop containing nucleotide triphosphate hydrolases"/>
    <property type="match status" value="1"/>
</dbReference>
<dbReference type="EMBL" id="SWKR01000002">
    <property type="protein sequence ID" value="TKD50480.1"/>
    <property type="molecule type" value="Genomic_DNA"/>
</dbReference>
<evidence type="ECO:0000313" key="1">
    <source>
        <dbReference type="EMBL" id="TKD50480.1"/>
    </source>
</evidence>
<evidence type="ECO:0000313" key="2">
    <source>
        <dbReference type="Proteomes" id="UP000309138"/>
    </source>
</evidence>
<keyword evidence="2" id="KW-1185">Reference proteome</keyword>
<dbReference type="InterPro" id="IPR050238">
    <property type="entry name" value="DNA_Rep/Repair_Clamp_Loader"/>
</dbReference>
<dbReference type="InterPro" id="IPR027417">
    <property type="entry name" value="P-loop_NTPase"/>
</dbReference>
<dbReference type="SUPFAM" id="SSF52540">
    <property type="entry name" value="P-loop containing nucleoside triphosphate hydrolases"/>
    <property type="match status" value="1"/>
</dbReference>
<name>A0A4U1L2N4_9SPHN</name>
<accession>A0A4U1L2N4</accession>
<dbReference type="GO" id="GO:0006261">
    <property type="term" value="P:DNA-templated DNA replication"/>
    <property type="evidence" value="ECO:0007669"/>
    <property type="project" value="TreeGrafter"/>
</dbReference>
<sequence>MTPVRGNAAARGALEAALASGTLHHAWLLAGPEGVGKASFAREVAVRLLADHACADEMTAQQVAAGSHPRLRVLERLPKDPEKPEQGQRRNISVDQVRGLQTLLARTVEPGERRVIVIDSADDLEAPAANALLKNLEEPPAGAVFLLVSHAPGRLLPTIRSRCRVLRFAALDDADMAAALRAATPDASEADLAAMLRAGAGAPGRALRFAGLDLAAIEADLESLAEKGDPDNSVRSRLAKAMAAKTAQPRFAAFVERVPSFIAAHAASRSGERLRSALDAYAAAREAGGAALRLSQDAGTATFELATIVTRLAR</sequence>
<protein>
    <submittedName>
        <fullName evidence="1">AAA family ATPase</fullName>
    </submittedName>
</protein>
<dbReference type="PANTHER" id="PTHR11669">
    <property type="entry name" value="REPLICATION FACTOR C / DNA POLYMERASE III GAMMA-TAU SUBUNIT"/>
    <property type="match status" value="1"/>
</dbReference>
<gene>
    <name evidence="1" type="ORF">FBR43_06675</name>
</gene>
<dbReference type="Proteomes" id="UP000309138">
    <property type="component" value="Unassembled WGS sequence"/>
</dbReference>
<dbReference type="RefSeq" id="WP_136942421.1">
    <property type="nucleotide sequence ID" value="NZ_SWKR01000002.1"/>
</dbReference>
<dbReference type="OrthoDB" id="9811073at2"/>
<organism evidence="1 2">
    <name type="scientific">Sphingomonas baiyangensis</name>
    <dbReference type="NCBI Taxonomy" id="2572576"/>
    <lineage>
        <taxon>Bacteria</taxon>
        <taxon>Pseudomonadati</taxon>
        <taxon>Pseudomonadota</taxon>
        <taxon>Alphaproteobacteria</taxon>
        <taxon>Sphingomonadales</taxon>
        <taxon>Sphingomonadaceae</taxon>
        <taxon>Sphingomonas</taxon>
    </lineage>
</organism>
<dbReference type="PANTHER" id="PTHR11669:SF8">
    <property type="entry name" value="DNA POLYMERASE III SUBUNIT DELTA"/>
    <property type="match status" value="1"/>
</dbReference>
<comment type="caution">
    <text evidence="1">The sequence shown here is derived from an EMBL/GenBank/DDBJ whole genome shotgun (WGS) entry which is preliminary data.</text>
</comment>
<dbReference type="Pfam" id="PF13177">
    <property type="entry name" value="DNA_pol3_delta2"/>
    <property type="match status" value="1"/>
</dbReference>
<dbReference type="GO" id="GO:0009360">
    <property type="term" value="C:DNA polymerase III complex"/>
    <property type="evidence" value="ECO:0007669"/>
    <property type="project" value="TreeGrafter"/>
</dbReference>